<dbReference type="FunCoup" id="A0A1E1KXD7">
    <property type="interactions" value="976"/>
</dbReference>
<dbReference type="STRING" id="914237.A0A1E1KXD7"/>
<dbReference type="PANTHER" id="PTHR17695">
    <property type="entry name" value="SMALL SUBUNIT PROCESSOME COMPONENT 20 HOMOLOG"/>
    <property type="match status" value="1"/>
</dbReference>
<dbReference type="GO" id="GO:0032040">
    <property type="term" value="C:small-subunit processome"/>
    <property type="evidence" value="ECO:0007669"/>
    <property type="project" value="TreeGrafter"/>
</dbReference>
<feature type="compositionally biased region" description="Basic residues" evidence="1">
    <location>
        <begin position="2614"/>
        <end position="2625"/>
    </location>
</feature>
<protein>
    <submittedName>
        <fullName evidence="4">Related to papaya ringspot virus polyprotein</fullName>
    </submittedName>
</protein>
<reference evidence="5" key="1">
    <citation type="submission" date="2016-03" db="EMBL/GenBank/DDBJ databases">
        <authorList>
            <person name="Ploux O."/>
        </authorList>
    </citation>
    <scope>NUCLEOTIDE SEQUENCE [LARGE SCALE GENOMIC DNA]</scope>
    <source>
        <strain evidence="5">UK7</strain>
    </source>
</reference>
<dbReference type="SUPFAM" id="SSF48371">
    <property type="entry name" value="ARM repeat"/>
    <property type="match status" value="2"/>
</dbReference>
<organism evidence="4 5">
    <name type="scientific">Rhynchosporium graminicola</name>
    <dbReference type="NCBI Taxonomy" id="2792576"/>
    <lineage>
        <taxon>Eukaryota</taxon>
        <taxon>Fungi</taxon>
        <taxon>Dikarya</taxon>
        <taxon>Ascomycota</taxon>
        <taxon>Pezizomycotina</taxon>
        <taxon>Leotiomycetes</taxon>
        <taxon>Helotiales</taxon>
        <taxon>Ploettnerulaceae</taxon>
        <taxon>Rhynchosporium</taxon>
    </lineage>
</organism>
<evidence type="ECO:0000259" key="3">
    <source>
        <dbReference type="Pfam" id="PF20416"/>
    </source>
</evidence>
<feature type="compositionally biased region" description="Basic and acidic residues" evidence="1">
    <location>
        <begin position="2626"/>
        <end position="2639"/>
    </location>
</feature>
<feature type="compositionally biased region" description="Basic and acidic residues" evidence="1">
    <location>
        <begin position="2591"/>
        <end position="2602"/>
    </location>
</feature>
<proteinExistence type="predicted"/>
<dbReference type="PANTHER" id="PTHR17695:SF11">
    <property type="entry name" value="SMALL SUBUNIT PROCESSOME COMPONENT 20 HOMOLOG"/>
    <property type="match status" value="1"/>
</dbReference>
<dbReference type="InterPro" id="IPR046523">
    <property type="entry name" value="UTP20_dom"/>
</dbReference>
<evidence type="ECO:0000256" key="1">
    <source>
        <dbReference type="SAM" id="MobiDB-lite"/>
    </source>
</evidence>
<evidence type="ECO:0000313" key="4">
    <source>
        <dbReference type="EMBL" id="CZT02902.1"/>
    </source>
</evidence>
<dbReference type="Proteomes" id="UP000178129">
    <property type="component" value="Unassembled WGS sequence"/>
</dbReference>
<comment type="caution">
    <text evidence="4">The sequence shown here is derived from an EMBL/GenBank/DDBJ whole genome shotgun (WGS) entry which is preliminary data.</text>
</comment>
<dbReference type="InterPro" id="IPR016024">
    <property type="entry name" value="ARM-type_fold"/>
</dbReference>
<feature type="domain" description="U3 small nucleolar RNA-associated protein 20 N-terminal" evidence="2">
    <location>
        <begin position="908"/>
        <end position="1509"/>
    </location>
</feature>
<dbReference type="InterPro" id="IPR052575">
    <property type="entry name" value="SSU_processome_comp_20"/>
</dbReference>
<evidence type="ECO:0000313" key="5">
    <source>
        <dbReference type="Proteomes" id="UP000178129"/>
    </source>
</evidence>
<feature type="region of interest" description="Disordered" evidence="1">
    <location>
        <begin position="2590"/>
        <end position="2639"/>
    </location>
</feature>
<accession>A0A1E1KXD7</accession>
<evidence type="ECO:0000259" key="2">
    <source>
        <dbReference type="Pfam" id="PF07539"/>
    </source>
</evidence>
<dbReference type="InterPro" id="IPR011989">
    <property type="entry name" value="ARM-like"/>
</dbReference>
<dbReference type="GO" id="GO:0030686">
    <property type="term" value="C:90S preribosome"/>
    <property type="evidence" value="ECO:0007669"/>
    <property type="project" value="TreeGrafter"/>
</dbReference>
<dbReference type="InParanoid" id="A0A1E1KXD7"/>
<feature type="domain" description="U3 small nucleolar RNA-associated protein 20" evidence="3">
    <location>
        <begin position="1724"/>
        <end position="1942"/>
    </location>
</feature>
<dbReference type="Pfam" id="PF20416">
    <property type="entry name" value="UTP20"/>
    <property type="match status" value="1"/>
</dbReference>
<dbReference type="InterPro" id="IPR011430">
    <property type="entry name" value="UTP20_N"/>
</dbReference>
<name>A0A1E1KXD7_9HELO</name>
<dbReference type="Pfam" id="PF07539">
    <property type="entry name" value="UTP20_N"/>
    <property type="match status" value="1"/>
</dbReference>
<dbReference type="Gene3D" id="1.25.10.10">
    <property type="entry name" value="Leucine-rich Repeat Variant"/>
    <property type="match status" value="2"/>
</dbReference>
<feature type="compositionally biased region" description="Basic residues" evidence="1">
    <location>
        <begin position="10"/>
        <end position="22"/>
    </location>
</feature>
<keyword evidence="5" id="KW-1185">Reference proteome</keyword>
<dbReference type="EMBL" id="FJUW01000026">
    <property type="protein sequence ID" value="CZT02902.1"/>
    <property type="molecule type" value="Genomic_DNA"/>
</dbReference>
<feature type="region of interest" description="Disordered" evidence="1">
    <location>
        <begin position="1"/>
        <end position="22"/>
    </location>
</feature>
<sequence length="2639" mass="296806">MPVNTSGRIVKTRKGKKGTMHQKNHRWESFTTKISKLNSLDPIRRVRRHDIDTEDLSTTTSYLRAGLDKWAELNMSEGFILFSREMSDLTESLPQIIYSEDKIMALFVTYMEKRERESLEPLLELLTDFAHDLGARFEKHYPKSLEIIISIAGMLQDVAVIEWSFTSLAFLFKYLSKLLVPDLRPTYSLMAPLLGKQRQKPHIARFAGEAMSFLIKKAGAPAHRTTALPLIVKYAKDDLNSIQGTKEFGLYYHGIMTLFAEAMKGNGLSVHTTGPAIFKSLFLALEDSDLDSSETHIWMNVICGVLTSVIHHGSSDTFPEILDVVLENAASAVETFEQDVSKQNLRHLLLSARTLGIAAGVRKGTRVRNWTGLLNAMALILKSITKNASFVIENEYADVWKYLILSISITFQYAPMDTLIGFISPAMDALTKDPLMKWFLTFCAYLSEVDADRFRSIALPYFKKFIVAHWSDENNGDTFSVLLPKMVLTGVLPSRYGKDGFPLPRSWQDQIVSKFERLEVQPFPEQSSPYDRSPATWHDRCLPKYNALLEVLDCTVVHPATNARIAEILQRKLKLALRPSSSLAPEEANFIVGRGFSSFSRMTKGAGAVDRSLEPLLRAAAPRYARLPNFLEALLAYETSIASSPEPKAASPTKDMDSDTDDDLLITSLISNLSTGSHDLRYLSLRLLDHIYTTEHGTESQPLSIMIMVENSTLDPQAVRSASMHTRKLATMYANEPAESWVKQAIPSFYFGMLTVKLRELWDQVAASLRQIAESKSGDEAVAKLAFEWLEKPSMTGHEHKSLDEDKNQGMTDFECSNLMKLDKLAEEADSGVAKSRDTMLQKFAEAQELVSAQPKAARAQALMVLSAATNVAEKRSRLLVPMFLSWAKSSPEIDQADEEEEQRLSDWTRNDQKALLNLFAQFGNPKSLFRSEDVYNALLQLLANGDIEIQKSALKAIFAWKNPSIRPYEENLLNLLDEARFKEEIAILLQGKTLVQAEHRPSLMPVLLRVIYGRSISRKGAASGRQGMEARRLTILRNLGKDDMEGFLDIALGELANVQLLENGTVRESLFDIEVMNVRKQVGFTHMIEGMLKELATKVVPIAGKLIDAVLYCVIYASRQLHDEPETAAESVAATTQISLLKVVRQTGLKCLVLLFNHAPDFVWSPYMNIISKEIISPRLENLPIETGQGASVILRLFSTWAISPKLVFFLTTEMLSKVAECLAPPKSKDEVKRFVLKDIIQKIIGLSREDVAAEAPAKELSRKVKDEILTPSMDSFLIQIGSVLRTQGDMGKELLESCIGTVSDLAPFVTTSTQAQNLVDVSIFLLDQPTRRVKPKEKGALLVVLEHFVPLYDLQNNPELKDRVYNTVTSLFGFFKDNASRQGLSRVLMVYAENDKVMGDVAELCMGLNSFLGNRLDEPDYDRRIKAFNKMNVCTDFTVRQWTPLLYNMLFYITHDEESGILSSNSSDSLCQFISTAHSAQKEKDAFMALLSSVLMPALYTGARHESELIRREYLKVMAKLVETFPEWPEVSDMKALGAEPSIDDNESEPSQSFFESILDIGKGRRPAALKRLSDAAESDKLGSKNVAHFLIPLLEHFIFDKAEGNDASQLASEASTTIGVLAGCLEWPQYRALLRRYIGYIESKDQPKQMIRLLGKVLDALSLDTPATALGDEVDVPEAMEVVTTDAVKSRLTKTMPKVEKFAEDITSNILPPLTTYLHDKDESTVSLRVPVAIIVVRLLKLLPREQLTSRLPAVLTDVCHILRSKAAESRKMTRDTLVKICALLGPTCIGFVLKELRSSLQRGYQVHVLSFTMHSILVATTPDHAPGDLDYCLGQIVDIITDDIFGNTGQEKDAEEYTSKMEEVRSSKSYDSMELIASTATLSRLTDLVTPIRKLLQEKLNIKMVRKADQLLNRISNGLQRNRAADSRESLIFCYEVIQDANREQKPNERKKVDHKLKKYLTSKGARRGLDRGSTTVYTFKIVRFAFDVLRAVLKKHDGLRTAKNLTGFIPVLGDAVVEAEEEVRVSAFKTLTAIVQVPLVEEANWTNLYRVAAAEATKAIIESPQTDSDIAQAGLKLISNILRFRPDVKIKDTAVDNVLGKLRQDITEPERRNVTFDFLRAALDSKVETAVVYDVMDFVGEQMVTNFDKETRIRARGAFFQFLSEYPQQKARWSKQLKFIVANLNYAREGGRLTVLELIYLLLKKTSKSSPEIFRQIATAVFKPLYEERLNSEESDKCRVVACDVLREIFAHADPEQTNALLGILRNGIRSDDEDIVRVSFQTFRLYYDSNPSDDSDVSLLMDRISIIGTSAEDPGSDMGQIFEALLLSNSLAEKFPSIMFSKSSSQSFWTIMRACLSYPHEWVKLSASKLFNYYFDDFARKNADTNFKLPLKGSGGLRFTGDDIQDLIRRTTYSFNTPAFSNSATPELMSNIKYLARWAAANNLKWRNSQTAEDEEDEAEDEKEVSRTALRFLFSRLSFLLRKEISPPRLTTLLPRTNALALLQSLVLTLPTDSLHPALQLIIQPLHHITDPNIPTPYSTDEAFRAGYEDMKTSAEALLESVKRKVGIEAYSEALLEVAKRVKKTREERRAKRKIEAVSAPEKAGKDKARKTERKKERRKEKGAEYQAKRHEQ</sequence>
<gene>
    <name evidence="4" type="ORF">RCO7_05991</name>
</gene>